<name>A0AAD9JZ56_9ANNE</name>
<feature type="region of interest" description="Disordered" evidence="1">
    <location>
        <begin position="274"/>
        <end position="303"/>
    </location>
</feature>
<dbReference type="AlphaFoldDB" id="A0AAD9JZ56"/>
<sequence length="303" mass="33347">MRNMKKKMEEDAQQRESGYYITMTDDELAHIQTSSPDNLTIAPFQRVKPQNDFHQSDLRRQFHDILQCGSAPADSHNIRVGYIHASTESGGQNGMENTSLAIISTNPITRPLTESSDSSDVDDLDDTSHMPLTALRTPYQNLGITGPAQAGMIYSHHRKLGRLPALTHKMPTENNCSIPRRHSISTNMVVTSSLSAGNEKSDGNPFTSKQSTTRVEGTMSEGNTTHTLRHGHSRKPQNNHEKPAADGLLCPQGTALGLMSREYTELLLHRLRSQKNQKSSNLGTMTTISTPAATTGSRHSTCE</sequence>
<evidence type="ECO:0000313" key="3">
    <source>
        <dbReference type="Proteomes" id="UP001208570"/>
    </source>
</evidence>
<protein>
    <submittedName>
        <fullName evidence="2">Uncharacterized protein</fullName>
    </submittedName>
</protein>
<reference evidence="2" key="1">
    <citation type="journal article" date="2023" name="Mol. Biol. Evol.">
        <title>Third-Generation Sequencing Reveals the Adaptive Role of the Epigenome in Three Deep-Sea Polychaetes.</title>
        <authorList>
            <person name="Perez M."/>
            <person name="Aroh O."/>
            <person name="Sun Y."/>
            <person name="Lan Y."/>
            <person name="Juniper S.K."/>
            <person name="Young C.R."/>
            <person name="Angers B."/>
            <person name="Qian P.Y."/>
        </authorList>
    </citation>
    <scope>NUCLEOTIDE SEQUENCE</scope>
    <source>
        <strain evidence="2">P08H-3</strain>
    </source>
</reference>
<gene>
    <name evidence="2" type="ORF">LSH36_117g04022</name>
</gene>
<evidence type="ECO:0000256" key="1">
    <source>
        <dbReference type="SAM" id="MobiDB-lite"/>
    </source>
</evidence>
<feature type="region of interest" description="Disordered" evidence="1">
    <location>
        <begin position="194"/>
        <end position="248"/>
    </location>
</feature>
<dbReference type="EMBL" id="JAODUP010000117">
    <property type="protein sequence ID" value="KAK2161405.1"/>
    <property type="molecule type" value="Genomic_DNA"/>
</dbReference>
<comment type="caution">
    <text evidence="2">The sequence shown here is derived from an EMBL/GenBank/DDBJ whole genome shotgun (WGS) entry which is preliminary data.</text>
</comment>
<feature type="compositionally biased region" description="Polar residues" evidence="1">
    <location>
        <begin position="194"/>
        <end position="226"/>
    </location>
</feature>
<proteinExistence type="predicted"/>
<accession>A0AAD9JZ56</accession>
<organism evidence="2 3">
    <name type="scientific">Paralvinella palmiformis</name>
    <dbReference type="NCBI Taxonomy" id="53620"/>
    <lineage>
        <taxon>Eukaryota</taxon>
        <taxon>Metazoa</taxon>
        <taxon>Spiralia</taxon>
        <taxon>Lophotrochozoa</taxon>
        <taxon>Annelida</taxon>
        <taxon>Polychaeta</taxon>
        <taxon>Sedentaria</taxon>
        <taxon>Canalipalpata</taxon>
        <taxon>Terebellida</taxon>
        <taxon>Terebelliformia</taxon>
        <taxon>Alvinellidae</taxon>
        <taxon>Paralvinella</taxon>
    </lineage>
</organism>
<keyword evidence="3" id="KW-1185">Reference proteome</keyword>
<evidence type="ECO:0000313" key="2">
    <source>
        <dbReference type="EMBL" id="KAK2161405.1"/>
    </source>
</evidence>
<feature type="compositionally biased region" description="Low complexity" evidence="1">
    <location>
        <begin position="283"/>
        <end position="297"/>
    </location>
</feature>
<dbReference type="Proteomes" id="UP001208570">
    <property type="component" value="Unassembled WGS sequence"/>
</dbReference>
<feature type="compositionally biased region" description="Basic residues" evidence="1">
    <location>
        <begin position="227"/>
        <end position="237"/>
    </location>
</feature>